<proteinExistence type="predicted"/>
<feature type="domain" description="DUF5658" evidence="2">
    <location>
        <begin position="15"/>
        <end position="101"/>
    </location>
</feature>
<name>A0ABQ6NUB5_9BACL</name>
<keyword evidence="1" id="KW-0472">Membrane</keyword>
<dbReference type="EMBL" id="BTCL01000026">
    <property type="protein sequence ID" value="GMK48145.1"/>
    <property type="molecule type" value="Genomic_DNA"/>
</dbReference>
<keyword evidence="1" id="KW-1133">Transmembrane helix</keyword>
<keyword evidence="4" id="KW-1185">Reference proteome</keyword>
<gene>
    <name evidence="3" type="ORF">PghCCS26_52750</name>
</gene>
<dbReference type="InterPro" id="IPR043717">
    <property type="entry name" value="DUF5658"/>
</dbReference>
<organism evidence="3 4">
    <name type="scientific">Paenibacillus glycanilyticus</name>
    <dbReference type="NCBI Taxonomy" id="126569"/>
    <lineage>
        <taxon>Bacteria</taxon>
        <taxon>Bacillati</taxon>
        <taxon>Bacillota</taxon>
        <taxon>Bacilli</taxon>
        <taxon>Bacillales</taxon>
        <taxon>Paenibacillaceae</taxon>
        <taxon>Paenibacillus</taxon>
    </lineage>
</organism>
<feature type="transmembrane region" description="Helical" evidence="1">
    <location>
        <begin position="82"/>
        <end position="105"/>
    </location>
</feature>
<evidence type="ECO:0000259" key="2">
    <source>
        <dbReference type="Pfam" id="PF18902"/>
    </source>
</evidence>
<evidence type="ECO:0000256" key="1">
    <source>
        <dbReference type="SAM" id="Phobius"/>
    </source>
</evidence>
<accession>A0ABQ6NUB5</accession>
<dbReference type="RefSeq" id="WP_317981884.1">
    <property type="nucleotide sequence ID" value="NZ_BTCL01000026.1"/>
</dbReference>
<comment type="caution">
    <text evidence="3">The sequence shown here is derived from an EMBL/GenBank/DDBJ whole genome shotgun (WGS) entry which is preliminary data.</text>
</comment>
<evidence type="ECO:0000313" key="3">
    <source>
        <dbReference type="EMBL" id="GMK48145.1"/>
    </source>
</evidence>
<dbReference type="Pfam" id="PF18902">
    <property type="entry name" value="DUF5658"/>
    <property type="match status" value="1"/>
</dbReference>
<dbReference type="Proteomes" id="UP001285921">
    <property type="component" value="Unassembled WGS sequence"/>
</dbReference>
<reference evidence="3 4" key="1">
    <citation type="submission" date="2023-05" db="EMBL/GenBank/DDBJ databases">
        <title>Draft genome of Paenibacillus sp. CCS26.</title>
        <authorList>
            <person name="Akita H."/>
            <person name="Shinto Y."/>
            <person name="Kimura Z."/>
        </authorList>
    </citation>
    <scope>NUCLEOTIDE SEQUENCE [LARGE SCALE GENOMIC DNA]</scope>
    <source>
        <strain evidence="3 4">CCS26</strain>
    </source>
</reference>
<feature type="transmembrane region" description="Helical" evidence="1">
    <location>
        <begin position="51"/>
        <end position="70"/>
    </location>
</feature>
<sequence>MSVILRLPIRGLLLWLLFFSLTDAVFTDIGIRLKFITELNPFVSWLYNWHSIAYYGVKLIFPILFLLIYPRLSARLWIRYSAVILFLLYLFVNMYHLLWVVLALVNSHHG</sequence>
<evidence type="ECO:0000313" key="4">
    <source>
        <dbReference type="Proteomes" id="UP001285921"/>
    </source>
</evidence>
<keyword evidence="1" id="KW-0812">Transmembrane</keyword>
<protein>
    <recommendedName>
        <fullName evidence="2">DUF5658 domain-containing protein</fullName>
    </recommendedName>
</protein>